<sequence>MSSKKMGRPPSDNPKSELIRVRVDQEILSKLDACTEKLQTTRSDVIRKGIEKVFDELQK</sequence>
<keyword evidence="2" id="KW-1185">Reference proteome</keyword>
<dbReference type="Proteomes" id="UP000773462">
    <property type="component" value="Unassembled WGS sequence"/>
</dbReference>
<reference evidence="1 2" key="1">
    <citation type="submission" date="2021-03" db="EMBL/GenBank/DDBJ databases">
        <title>Genomic Encyclopedia of Type Strains, Phase IV (KMG-IV): sequencing the most valuable type-strain genomes for metagenomic binning, comparative biology and taxonomic classification.</title>
        <authorList>
            <person name="Goeker M."/>
        </authorList>
    </citation>
    <scope>NUCLEOTIDE SEQUENCE [LARGE SCALE GENOMIC DNA]</scope>
    <source>
        <strain evidence="1 2">DSM 101953</strain>
    </source>
</reference>
<comment type="caution">
    <text evidence="1">The sequence shown here is derived from an EMBL/GenBank/DDBJ whole genome shotgun (WGS) entry which is preliminary data.</text>
</comment>
<proteinExistence type="predicted"/>
<evidence type="ECO:0000313" key="1">
    <source>
        <dbReference type="EMBL" id="MBP2115928.1"/>
    </source>
</evidence>
<name>A0ABS4P0U5_9BACL</name>
<dbReference type="EMBL" id="JAGGLV010000033">
    <property type="protein sequence ID" value="MBP2115928.1"/>
    <property type="molecule type" value="Genomic_DNA"/>
</dbReference>
<accession>A0ABS4P0U5</accession>
<evidence type="ECO:0000313" key="2">
    <source>
        <dbReference type="Proteomes" id="UP000773462"/>
    </source>
</evidence>
<protein>
    <submittedName>
        <fullName evidence="1">Uncharacterized protein (DUF4415 family)</fullName>
    </submittedName>
</protein>
<gene>
    <name evidence="1" type="ORF">J2Z70_006140</name>
</gene>
<organism evidence="1 2">
    <name type="scientific">Paenibacillus silagei</name>
    <dbReference type="NCBI Taxonomy" id="1670801"/>
    <lineage>
        <taxon>Bacteria</taxon>
        <taxon>Bacillati</taxon>
        <taxon>Bacillota</taxon>
        <taxon>Bacilli</taxon>
        <taxon>Bacillales</taxon>
        <taxon>Paenibacillaceae</taxon>
        <taxon>Paenibacillus</taxon>
    </lineage>
</organism>